<evidence type="ECO:0000313" key="4">
    <source>
        <dbReference type="Proteomes" id="UP000027120"/>
    </source>
</evidence>
<evidence type="ECO:0000313" key="3">
    <source>
        <dbReference type="EMBL" id="KDO64871.1"/>
    </source>
</evidence>
<evidence type="ECO:0000259" key="2">
    <source>
        <dbReference type="Pfam" id="PF03107"/>
    </source>
</evidence>
<feature type="domain" description="DC1" evidence="2">
    <location>
        <begin position="26"/>
        <end position="74"/>
    </location>
</feature>
<evidence type="ECO:0000256" key="1">
    <source>
        <dbReference type="ARBA" id="ARBA00022737"/>
    </source>
</evidence>
<proteinExistence type="predicted"/>
<name>A0A067FNW8_CITSI</name>
<protein>
    <recommendedName>
        <fullName evidence="2">DC1 domain-containing protein</fullName>
    </recommendedName>
</protein>
<dbReference type="SUPFAM" id="SSF57889">
    <property type="entry name" value="Cysteine-rich domain"/>
    <property type="match status" value="2"/>
</dbReference>
<dbReference type="STRING" id="2711.A0A067FNW8"/>
<feature type="non-terminal residue" evidence="3">
    <location>
        <position position="202"/>
    </location>
</feature>
<accession>A0A067FNW8</accession>
<keyword evidence="1" id="KW-0677">Repeat</keyword>
<dbReference type="Proteomes" id="UP000027120">
    <property type="component" value="Unassembled WGS sequence"/>
</dbReference>
<reference evidence="3 4" key="1">
    <citation type="submission" date="2014-04" db="EMBL/GenBank/DDBJ databases">
        <authorList>
            <consortium name="International Citrus Genome Consortium"/>
            <person name="Gmitter F."/>
            <person name="Chen C."/>
            <person name="Farmerie W."/>
            <person name="Harkins T."/>
            <person name="Desany B."/>
            <person name="Mohiuddin M."/>
            <person name="Kodira C."/>
            <person name="Borodovsky M."/>
            <person name="Lomsadze A."/>
            <person name="Burns P."/>
            <person name="Jenkins J."/>
            <person name="Prochnik S."/>
            <person name="Shu S."/>
            <person name="Chapman J."/>
            <person name="Pitluck S."/>
            <person name="Schmutz J."/>
            <person name="Rokhsar D."/>
        </authorList>
    </citation>
    <scope>NUCLEOTIDE SEQUENCE</scope>
</reference>
<keyword evidence="4" id="KW-1185">Reference proteome</keyword>
<organism evidence="3 4">
    <name type="scientific">Citrus sinensis</name>
    <name type="common">Sweet orange</name>
    <name type="synonym">Citrus aurantium var. sinensis</name>
    <dbReference type="NCBI Taxonomy" id="2711"/>
    <lineage>
        <taxon>Eukaryota</taxon>
        <taxon>Viridiplantae</taxon>
        <taxon>Streptophyta</taxon>
        <taxon>Embryophyta</taxon>
        <taxon>Tracheophyta</taxon>
        <taxon>Spermatophyta</taxon>
        <taxon>Magnoliopsida</taxon>
        <taxon>eudicotyledons</taxon>
        <taxon>Gunneridae</taxon>
        <taxon>Pentapetalae</taxon>
        <taxon>rosids</taxon>
        <taxon>malvids</taxon>
        <taxon>Sapindales</taxon>
        <taxon>Rutaceae</taxon>
        <taxon>Aurantioideae</taxon>
        <taxon>Citrus</taxon>
    </lineage>
</organism>
<feature type="domain" description="DC1" evidence="2">
    <location>
        <begin position="148"/>
        <end position="192"/>
    </location>
</feature>
<dbReference type="PANTHER" id="PTHR46288">
    <property type="entry name" value="PHORBOL-ESTER/DAG-TYPE DOMAIN-CONTAINING PROTEIN"/>
    <property type="match status" value="1"/>
</dbReference>
<dbReference type="AlphaFoldDB" id="A0A067FNW8"/>
<gene>
    <name evidence="3" type="ORF">CISIN_1g036646mg</name>
</gene>
<sequence length="202" mass="23556">MRFFVIVSFISINHVLSCRKKIHHSFHPGHQLTIDKSRVLIECGDCKVCGYHLEFIFYKCVAWNCDFRMHVECAYLKPNIKHEAHQQHLLTLVDNCRYTNTNTNACKACNSAIKSLFNVCCVESYGCDFCEFYLHKSCMDLPREIQHPFHLIHTLTLDSTDFYSECRACHKHCRGFIYSCYECNFNLDIACASLQLPSISYQ</sequence>
<dbReference type="InterPro" id="IPR004146">
    <property type="entry name" value="DC1"/>
</dbReference>
<dbReference type="EMBL" id="KK784905">
    <property type="protein sequence ID" value="KDO64871.1"/>
    <property type="molecule type" value="Genomic_DNA"/>
</dbReference>
<dbReference type="InterPro" id="IPR046349">
    <property type="entry name" value="C1-like_sf"/>
</dbReference>
<dbReference type="PANTHER" id="PTHR46288:SF70">
    <property type="entry name" value="CYSTEINE_HISTIDINE-RICH C1 DOMAIN FAMILY PROTEIN"/>
    <property type="match status" value="1"/>
</dbReference>
<dbReference type="Pfam" id="PF03107">
    <property type="entry name" value="C1_2"/>
    <property type="match status" value="2"/>
</dbReference>